<evidence type="ECO:0000313" key="4">
    <source>
        <dbReference type="Proteomes" id="UP000319722"/>
    </source>
</evidence>
<protein>
    <submittedName>
        <fullName evidence="3">TadE-like protein</fullName>
    </submittedName>
</protein>
<feature type="transmembrane region" description="Helical" evidence="1">
    <location>
        <begin position="21"/>
        <end position="44"/>
    </location>
</feature>
<dbReference type="OrthoDB" id="8688629at2"/>
<proteinExistence type="predicted"/>
<evidence type="ECO:0000259" key="2">
    <source>
        <dbReference type="Pfam" id="PF07811"/>
    </source>
</evidence>
<sequence>MKTIRALSTPRNQRGVYAIEFAVVFMAFFSILYAVICYGMLFAFRLGLQNAAEDGARAALQYQSSLDARKKRATDVATSQSDWMPQVVKPTVSAQICRVEGINQCSPITCGPSWSQRCQVEVLVQADNLGSLLPPLPSFAVPNQIAGKASMLLELR</sequence>
<accession>A0A561CK24</accession>
<evidence type="ECO:0000313" key="3">
    <source>
        <dbReference type="EMBL" id="TWD91360.1"/>
    </source>
</evidence>
<dbReference type="InterPro" id="IPR012495">
    <property type="entry name" value="TadE-like_dom"/>
</dbReference>
<dbReference type="RefSeq" id="WP_145740178.1">
    <property type="nucleotide sequence ID" value="NZ_VIVL01000001.1"/>
</dbReference>
<organism evidence="3 4">
    <name type="scientific">Variovorax beijingensis</name>
    <dbReference type="NCBI Taxonomy" id="2496117"/>
    <lineage>
        <taxon>Bacteria</taxon>
        <taxon>Pseudomonadati</taxon>
        <taxon>Pseudomonadota</taxon>
        <taxon>Betaproteobacteria</taxon>
        <taxon>Burkholderiales</taxon>
        <taxon>Comamonadaceae</taxon>
        <taxon>Variovorax</taxon>
    </lineage>
</organism>
<name>A0A561CK24_9BURK</name>
<feature type="domain" description="TadE-like" evidence="2">
    <location>
        <begin position="15"/>
        <end position="57"/>
    </location>
</feature>
<reference evidence="3 4" key="1">
    <citation type="submission" date="2019-06" db="EMBL/GenBank/DDBJ databases">
        <title>Sorghum-associated microbial communities from plants grown in Nebraska, USA.</title>
        <authorList>
            <person name="Schachtman D."/>
        </authorList>
    </citation>
    <scope>NUCLEOTIDE SEQUENCE [LARGE SCALE GENOMIC DNA]</scope>
    <source>
        <strain evidence="3 4">T529</strain>
    </source>
</reference>
<dbReference type="AlphaFoldDB" id="A0A561CK24"/>
<dbReference type="Pfam" id="PF07811">
    <property type="entry name" value="TadE"/>
    <property type="match status" value="1"/>
</dbReference>
<evidence type="ECO:0000256" key="1">
    <source>
        <dbReference type="SAM" id="Phobius"/>
    </source>
</evidence>
<comment type="caution">
    <text evidence="3">The sequence shown here is derived from an EMBL/GenBank/DDBJ whole genome shotgun (WGS) entry which is preliminary data.</text>
</comment>
<dbReference type="EMBL" id="VIVL01000001">
    <property type="protein sequence ID" value="TWD91360.1"/>
    <property type="molecule type" value="Genomic_DNA"/>
</dbReference>
<keyword evidence="1" id="KW-0812">Transmembrane</keyword>
<gene>
    <name evidence="3" type="ORF">FB547_1011046</name>
</gene>
<keyword evidence="1" id="KW-1133">Transmembrane helix</keyword>
<keyword evidence="1" id="KW-0472">Membrane</keyword>
<dbReference type="Proteomes" id="UP000319722">
    <property type="component" value="Unassembled WGS sequence"/>
</dbReference>